<keyword evidence="3" id="KW-1003">Cell membrane</keyword>
<dbReference type="EMBL" id="VFRP01000053">
    <property type="protein sequence ID" value="TPE45708.1"/>
    <property type="molecule type" value="Genomic_DNA"/>
</dbReference>
<feature type="domain" description="Major facilitator superfamily (MFS) profile" evidence="8">
    <location>
        <begin position="12"/>
        <end position="233"/>
    </location>
</feature>
<evidence type="ECO:0000256" key="5">
    <source>
        <dbReference type="ARBA" id="ARBA00022989"/>
    </source>
</evidence>
<comment type="caution">
    <text evidence="9">The sequence shown here is derived from an EMBL/GenBank/DDBJ whole genome shotgun (WGS) entry which is preliminary data.</text>
</comment>
<dbReference type="PANTHER" id="PTHR42718">
    <property type="entry name" value="MAJOR FACILITATOR SUPERFAMILY MULTIDRUG TRANSPORTER MFSC"/>
    <property type="match status" value="1"/>
</dbReference>
<feature type="transmembrane region" description="Helical" evidence="7">
    <location>
        <begin position="197"/>
        <end position="216"/>
    </location>
</feature>
<dbReference type="InterPro" id="IPR011701">
    <property type="entry name" value="MFS"/>
</dbReference>
<evidence type="ECO:0000313" key="9">
    <source>
        <dbReference type="EMBL" id="TPE45708.1"/>
    </source>
</evidence>
<feature type="transmembrane region" description="Helical" evidence="7">
    <location>
        <begin position="45"/>
        <end position="63"/>
    </location>
</feature>
<evidence type="ECO:0000256" key="1">
    <source>
        <dbReference type="ARBA" id="ARBA00004651"/>
    </source>
</evidence>
<dbReference type="InterPro" id="IPR036259">
    <property type="entry name" value="MFS_trans_sf"/>
</dbReference>
<feature type="transmembrane region" description="Helical" evidence="7">
    <location>
        <begin position="12"/>
        <end position="33"/>
    </location>
</feature>
<keyword evidence="6 7" id="KW-0472">Membrane</keyword>
<dbReference type="Gene3D" id="1.20.1250.20">
    <property type="entry name" value="MFS general substrate transporter like domains"/>
    <property type="match status" value="1"/>
</dbReference>
<proteinExistence type="predicted"/>
<dbReference type="SUPFAM" id="SSF103473">
    <property type="entry name" value="MFS general substrate transporter"/>
    <property type="match status" value="1"/>
</dbReference>
<reference evidence="9 10" key="1">
    <citation type="submission" date="2019-06" db="EMBL/GenBank/DDBJ databases">
        <title>A novel bacterium of genus Amaricoccus, isolated from marine sediment.</title>
        <authorList>
            <person name="Huang H."/>
            <person name="Mo K."/>
            <person name="Hu Y."/>
        </authorList>
    </citation>
    <scope>NUCLEOTIDE SEQUENCE [LARGE SCALE GENOMIC DNA]</scope>
    <source>
        <strain evidence="9 10">HB172011</strain>
    </source>
</reference>
<comment type="subcellular location">
    <subcellularLocation>
        <location evidence="1">Cell membrane</location>
        <topology evidence="1">Multi-pass membrane protein</topology>
    </subcellularLocation>
</comment>
<dbReference type="InterPro" id="IPR020846">
    <property type="entry name" value="MFS_dom"/>
</dbReference>
<dbReference type="Pfam" id="PF07690">
    <property type="entry name" value="MFS_1"/>
    <property type="match status" value="1"/>
</dbReference>
<evidence type="ECO:0000313" key="10">
    <source>
        <dbReference type="Proteomes" id="UP000319255"/>
    </source>
</evidence>
<organism evidence="9 10">
    <name type="scientific">Amaricoccus solimangrovi</name>
    <dbReference type="NCBI Taxonomy" id="2589815"/>
    <lineage>
        <taxon>Bacteria</taxon>
        <taxon>Pseudomonadati</taxon>
        <taxon>Pseudomonadota</taxon>
        <taxon>Alphaproteobacteria</taxon>
        <taxon>Rhodobacterales</taxon>
        <taxon>Paracoccaceae</taxon>
        <taxon>Amaricoccus</taxon>
    </lineage>
</organism>
<protein>
    <submittedName>
        <fullName evidence="9">MFS transporter</fullName>
    </submittedName>
</protein>
<evidence type="ECO:0000256" key="4">
    <source>
        <dbReference type="ARBA" id="ARBA00022692"/>
    </source>
</evidence>
<keyword evidence="4 7" id="KW-0812">Transmembrane</keyword>
<name>A0A501W8N2_9RHOB</name>
<dbReference type="OrthoDB" id="2414439at2"/>
<sequence length="233" mass="22849">LVPLELFADRAFAGANLLTLALYGALSGILFLLPFELIGRRGLSPGEVGLALLPLGLIIGIGARPAGDLADRHGVRGFLAAGSMLVALSAAWLVVNPPGLVAGVLAPIAILGIGMALVVAPVTTAVMNAAPDSAAGAASGISNTASRFAGLFAIVLVTAIAASVFAASGGAAGGFGVFPPAGDPSAAAVAEAFANGWIAAMTANALLAATAAIVAWRMPPPRIPPEPRHPDGA</sequence>
<keyword evidence="5 7" id="KW-1133">Transmembrane helix</keyword>
<evidence type="ECO:0000259" key="8">
    <source>
        <dbReference type="PROSITE" id="PS50850"/>
    </source>
</evidence>
<dbReference type="GO" id="GO:0022857">
    <property type="term" value="F:transmembrane transporter activity"/>
    <property type="evidence" value="ECO:0007669"/>
    <property type="project" value="InterPro"/>
</dbReference>
<feature type="non-terminal residue" evidence="9">
    <location>
        <position position="1"/>
    </location>
</feature>
<feature type="transmembrane region" description="Helical" evidence="7">
    <location>
        <begin position="101"/>
        <end position="127"/>
    </location>
</feature>
<keyword evidence="2" id="KW-0813">Transport</keyword>
<dbReference type="PANTHER" id="PTHR42718:SF46">
    <property type="entry name" value="BLR6921 PROTEIN"/>
    <property type="match status" value="1"/>
</dbReference>
<dbReference type="PROSITE" id="PS50850">
    <property type="entry name" value="MFS"/>
    <property type="match status" value="1"/>
</dbReference>
<feature type="transmembrane region" description="Helical" evidence="7">
    <location>
        <begin position="148"/>
        <end position="177"/>
    </location>
</feature>
<evidence type="ECO:0000256" key="7">
    <source>
        <dbReference type="SAM" id="Phobius"/>
    </source>
</evidence>
<evidence type="ECO:0000256" key="6">
    <source>
        <dbReference type="ARBA" id="ARBA00023136"/>
    </source>
</evidence>
<keyword evidence="10" id="KW-1185">Reference proteome</keyword>
<evidence type="ECO:0000256" key="3">
    <source>
        <dbReference type="ARBA" id="ARBA00022475"/>
    </source>
</evidence>
<accession>A0A501W8N2</accession>
<feature type="transmembrane region" description="Helical" evidence="7">
    <location>
        <begin position="75"/>
        <end position="95"/>
    </location>
</feature>
<dbReference type="AlphaFoldDB" id="A0A501W8N2"/>
<dbReference type="RefSeq" id="WP_140456325.1">
    <property type="nucleotide sequence ID" value="NZ_VFRP01000053.1"/>
</dbReference>
<evidence type="ECO:0000256" key="2">
    <source>
        <dbReference type="ARBA" id="ARBA00022448"/>
    </source>
</evidence>
<dbReference type="Proteomes" id="UP000319255">
    <property type="component" value="Unassembled WGS sequence"/>
</dbReference>
<dbReference type="GO" id="GO:0005886">
    <property type="term" value="C:plasma membrane"/>
    <property type="evidence" value="ECO:0007669"/>
    <property type="project" value="UniProtKB-SubCell"/>
</dbReference>
<gene>
    <name evidence="9" type="ORF">FJM51_22360</name>
</gene>